<proteinExistence type="predicted"/>
<organism evidence="1">
    <name type="scientific">viral metagenome</name>
    <dbReference type="NCBI Taxonomy" id="1070528"/>
    <lineage>
        <taxon>unclassified sequences</taxon>
        <taxon>metagenomes</taxon>
        <taxon>organismal metagenomes</taxon>
    </lineage>
</organism>
<dbReference type="EMBL" id="MN740195">
    <property type="protein sequence ID" value="QHT92887.1"/>
    <property type="molecule type" value="Genomic_DNA"/>
</dbReference>
<reference evidence="1" key="1">
    <citation type="journal article" date="2020" name="Nature">
        <title>Giant virus diversity and host interactions through global metagenomics.</title>
        <authorList>
            <person name="Schulz F."/>
            <person name="Roux S."/>
            <person name="Paez-Espino D."/>
            <person name="Jungbluth S."/>
            <person name="Walsh D.A."/>
            <person name="Denef V.J."/>
            <person name="McMahon K.D."/>
            <person name="Konstantinidis K.T."/>
            <person name="Eloe-Fadrosh E.A."/>
            <person name="Kyrpides N.C."/>
            <person name="Woyke T."/>
        </authorList>
    </citation>
    <scope>NUCLEOTIDE SEQUENCE</scope>
    <source>
        <strain evidence="1">GVMAG-M-3300023184-89</strain>
    </source>
</reference>
<dbReference type="AlphaFoldDB" id="A0A6C0ILX4"/>
<protein>
    <submittedName>
        <fullName evidence="1">Uncharacterized protein</fullName>
    </submittedName>
</protein>
<name>A0A6C0ILX4_9ZZZZ</name>
<sequence length="218" mass="25954">MDALVNFYNIFKKDHKKERFDIILEPLQAMSQLAFLAFYPKGSKLSINNNLIFIQTTTWTQGLLRTYNHDKRDDVFFLFNAIMRFNRFYAYMREENDDFRNLFELLITLGKLGIDNLLQTYANCEQASLLHTLQMYRTILEKPDVFSADSENSKKDIDEVFIKIRHIYTTHELNVLYNTLLLVDKNPEHYETYMTGLNAIMQPKYTAIKKWINDNIVY</sequence>
<accession>A0A6C0ILX4</accession>
<evidence type="ECO:0000313" key="1">
    <source>
        <dbReference type="EMBL" id="QHT92887.1"/>
    </source>
</evidence>